<feature type="transmembrane region" description="Helical" evidence="6">
    <location>
        <begin position="183"/>
        <end position="202"/>
    </location>
</feature>
<evidence type="ECO:0000256" key="4">
    <source>
        <dbReference type="ARBA" id="ARBA00022989"/>
    </source>
</evidence>
<dbReference type="AlphaFoldDB" id="A0A6G7WH40"/>
<name>A0A6G7WH40_9LACT</name>
<feature type="transmembrane region" description="Helical" evidence="6">
    <location>
        <begin position="84"/>
        <end position="108"/>
    </location>
</feature>
<comment type="similarity">
    <text evidence="6">Belongs to the TVP38/TMEM64 family.</text>
</comment>
<dbReference type="Proteomes" id="UP000501830">
    <property type="component" value="Chromosome"/>
</dbReference>
<keyword evidence="3 6" id="KW-0812">Transmembrane</keyword>
<evidence type="ECO:0000313" key="8">
    <source>
        <dbReference type="EMBL" id="QIK51539.1"/>
    </source>
</evidence>
<gene>
    <name evidence="8" type="ORF">G7058_05375</name>
</gene>
<dbReference type="KEGG" id="jpo:G7058_05375"/>
<sequence length="203" mass="23170">MTEKQIIATNRTLIRILTIIGIMLSVALAYYTYQLGYDTILEMTQQLILKKGIFGPVVFVLIQMSQVIYPMIPGGAVLIVAPLIFGNFWGFTLSFIGVTLGSIANFFLARRFGKTFVRAFVEEETYQKYYQKLTKGKRFDIFMGVSFILPGFPDDFLCMLAGITTMTFRRFMTIYFLTKPVTLFLYGVGGASMTEWLMRYFGL</sequence>
<dbReference type="InterPro" id="IPR015414">
    <property type="entry name" value="TMEM64"/>
</dbReference>
<dbReference type="InterPro" id="IPR032816">
    <property type="entry name" value="VTT_dom"/>
</dbReference>
<keyword evidence="2 6" id="KW-1003">Cell membrane</keyword>
<keyword evidence="4 6" id="KW-1133">Transmembrane helix</keyword>
<feature type="domain" description="VTT" evidence="7">
    <location>
        <begin position="72"/>
        <end position="191"/>
    </location>
</feature>
<feature type="transmembrane region" description="Helical" evidence="6">
    <location>
        <begin position="53"/>
        <end position="72"/>
    </location>
</feature>
<evidence type="ECO:0000313" key="9">
    <source>
        <dbReference type="Proteomes" id="UP000501830"/>
    </source>
</evidence>
<dbReference type="PANTHER" id="PTHR12677">
    <property type="entry name" value="GOLGI APPARATUS MEMBRANE PROTEIN TVP38-RELATED"/>
    <property type="match status" value="1"/>
</dbReference>
<dbReference type="Pfam" id="PF09335">
    <property type="entry name" value="VTT_dom"/>
    <property type="match status" value="1"/>
</dbReference>
<dbReference type="PANTHER" id="PTHR12677:SF49">
    <property type="entry name" value="TVP38_TMEM64 FAMILY MEMBRANE PROTEIN"/>
    <property type="match status" value="1"/>
</dbReference>
<keyword evidence="9" id="KW-1185">Reference proteome</keyword>
<dbReference type="EMBL" id="CP049889">
    <property type="protein sequence ID" value="QIK51539.1"/>
    <property type="molecule type" value="Genomic_DNA"/>
</dbReference>
<evidence type="ECO:0000259" key="7">
    <source>
        <dbReference type="Pfam" id="PF09335"/>
    </source>
</evidence>
<comment type="subcellular location">
    <subcellularLocation>
        <location evidence="1 6">Cell membrane</location>
        <topology evidence="1 6">Multi-pass membrane protein</topology>
    </subcellularLocation>
</comment>
<evidence type="ECO:0000256" key="3">
    <source>
        <dbReference type="ARBA" id="ARBA00022692"/>
    </source>
</evidence>
<dbReference type="GeneID" id="94552702"/>
<evidence type="ECO:0000256" key="2">
    <source>
        <dbReference type="ARBA" id="ARBA00022475"/>
    </source>
</evidence>
<accession>A0A6G7WH40</accession>
<evidence type="ECO:0000256" key="1">
    <source>
        <dbReference type="ARBA" id="ARBA00004651"/>
    </source>
</evidence>
<evidence type="ECO:0000256" key="6">
    <source>
        <dbReference type="RuleBase" id="RU366058"/>
    </source>
</evidence>
<protein>
    <recommendedName>
        <fullName evidence="6">TVP38/TMEM64 family membrane protein</fullName>
    </recommendedName>
</protein>
<proteinExistence type="inferred from homology"/>
<keyword evidence="5 6" id="KW-0472">Membrane</keyword>
<organism evidence="8 9">
    <name type="scientific">Jeotgalibaca porci</name>
    <dbReference type="NCBI Taxonomy" id="1868793"/>
    <lineage>
        <taxon>Bacteria</taxon>
        <taxon>Bacillati</taxon>
        <taxon>Bacillota</taxon>
        <taxon>Bacilli</taxon>
        <taxon>Lactobacillales</taxon>
        <taxon>Carnobacteriaceae</taxon>
        <taxon>Jeotgalibaca</taxon>
    </lineage>
</organism>
<feature type="transmembrane region" description="Helical" evidence="6">
    <location>
        <begin position="141"/>
        <end position="163"/>
    </location>
</feature>
<evidence type="ECO:0000256" key="5">
    <source>
        <dbReference type="ARBA" id="ARBA00023136"/>
    </source>
</evidence>
<feature type="transmembrane region" description="Helical" evidence="6">
    <location>
        <begin position="12"/>
        <end position="33"/>
    </location>
</feature>
<reference evidence="8 9" key="1">
    <citation type="journal article" date="2017" name="Int. J. Syst. Evol. Microbiol.">
        <title>Jeotgalibaca porci sp. nov. and Jeotgalibaca arthritidis sp. nov., isolated from pigs, and emended description of the genus Jeotgalibaca.</title>
        <authorList>
            <person name="Zamora L."/>
            <person name="Perez-Sancho M."/>
            <person name="Dominguez L."/>
            <person name="Fernandez-Garayzabal J.F."/>
            <person name="Vela A.I."/>
        </authorList>
    </citation>
    <scope>NUCLEOTIDE SEQUENCE [LARGE SCALE GENOMIC DNA]</scope>
    <source>
        <strain evidence="8 9">CCUG 69148</strain>
    </source>
</reference>
<dbReference type="GO" id="GO:0005886">
    <property type="term" value="C:plasma membrane"/>
    <property type="evidence" value="ECO:0007669"/>
    <property type="project" value="UniProtKB-SubCell"/>
</dbReference>
<dbReference type="RefSeq" id="WP_166062595.1">
    <property type="nucleotide sequence ID" value="NZ_CP049889.1"/>
</dbReference>